<dbReference type="EMBL" id="GU474923">
    <property type="protein sequence ID" value="ADI19503.1"/>
    <property type="molecule type" value="Genomic_DNA"/>
</dbReference>
<sequence>MSIREFSERVLLSRSLDEKLTAVPEPLDDTDPGRPLFPALPGRPPELVIAARRSTPQMPAPGGMERIESRAIAHHIMANHELQALEVMGLVLCAFPDAPSEFRAGLVEVMSDEQRHTRMHIERAAACGLTFGDLPVNGYIWKKAQSFTCPLDYLAGLALVFEGANLDHTLAFAEAFDRGGDKRGATVLRTIHRDEIRHVRFGIEWLRRLKPPGASDWDTFADHLHWPLRPSKARGETFQRDARLEAGLDADFVDRLESLETDE</sequence>
<dbReference type="Pfam" id="PF04305">
    <property type="entry name" value="DUF455"/>
    <property type="match status" value="1"/>
</dbReference>
<evidence type="ECO:0000313" key="1">
    <source>
        <dbReference type="EMBL" id="ADI19503.1"/>
    </source>
</evidence>
<name>E0XYL2_9BACT</name>
<dbReference type="InterPro" id="IPR009078">
    <property type="entry name" value="Ferritin-like_SF"/>
</dbReference>
<dbReference type="InterPro" id="IPR007402">
    <property type="entry name" value="DUF455"/>
</dbReference>
<reference evidence="1" key="1">
    <citation type="journal article" date="2011" name="Environ. Microbiol.">
        <title>Time-series analyses of Monterey Bay coastal microbial picoplankton using a 'genome proxy' microarray.</title>
        <authorList>
            <person name="Rich V.I."/>
            <person name="Pham V.D."/>
            <person name="Eppley J."/>
            <person name="Shi Y."/>
            <person name="DeLong E.F."/>
        </authorList>
    </citation>
    <scope>NUCLEOTIDE SEQUENCE</scope>
</reference>
<proteinExistence type="predicted"/>
<protein>
    <submittedName>
        <fullName evidence="1">Uncharacterized protein conserved in bacteria</fullName>
    </submittedName>
</protein>
<dbReference type="PANTHER" id="PTHR42782">
    <property type="entry name" value="SI:CH73-314G15.3"/>
    <property type="match status" value="1"/>
</dbReference>
<dbReference type="AlphaFoldDB" id="E0XYL2"/>
<dbReference type="CDD" id="cd00657">
    <property type="entry name" value="Ferritin_like"/>
    <property type="match status" value="1"/>
</dbReference>
<organism evidence="1">
    <name type="scientific">uncultured Planctomycetales bacterium HF0500_40D21</name>
    <dbReference type="NCBI Taxonomy" id="710747"/>
    <lineage>
        <taxon>Bacteria</taxon>
        <taxon>Pseudomonadati</taxon>
        <taxon>Planctomycetota</taxon>
        <taxon>Planctomycetia</taxon>
        <taxon>Planctomycetales</taxon>
        <taxon>environmental samples</taxon>
    </lineage>
</organism>
<dbReference type="PANTHER" id="PTHR42782:SF2">
    <property type="entry name" value="3-OXOACYL-[ACYL-CARRIER-PROTEIN] SYNTHASE-LIKE PROTEIN"/>
    <property type="match status" value="1"/>
</dbReference>
<dbReference type="SUPFAM" id="SSF47240">
    <property type="entry name" value="Ferritin-like"/>
    <property type="match status" value="1"/>
</dbReference>
<accession>E0XYL2</accession>